<dbReference type="InterPro" id="IPR011051">
    <property type="entry name" value="RmlC_Cupin_sf"/>
</dbReference>
<dbReference type="PANTHER" id="PTHR36448">
    <property type="entry name" value="BLR7373 PROTEIN"/>
    <property type="match status" value="1"/>
</dbReference>
<evidence type="ECO:0000313" key="4">
    <source>
        <dbReference type="Proteomes" id="UP000006242"/>
    </source>
</evidence>
<gene>
    <name evidence="3" type="ORF">SSPSH_002276</name>
</gene>
<dbReference type="STRING" id="1033802.SSPSH_002276"/>
<reference evidence="3 4" key="1">
    <citation type="journal article" date="2011" name="J. Bacteriol.">
        <title>Genome sequence of Salinisphaera shabanensis, a gammaproteobacterium from the harsh, variable environment of the brine-seawater interface of the Shaban Deep in the Red Sea.</title>
        <authorList>
            <person name="Antunes A."/>
            <person name="Alam I."/>
            <person name="Bajic V.B."/>
            <person name="Stingl U."/>
        </authorList>
    </citation>
    <scope>NUCLEOTIDE SEQUENCE [LARGE SCALE GENOMIC DNA]</scope>
    <source>
        <strain evidence="3 4">E1L3A</strain>
    </source>
</reference>
<evidence type="ECO:0000313" key="3">
    <source>
        <dbReference type="EMBL" id="ERJ18783.1"/>
    </source>
</evidence>
<organism evidence="3 4">
    <name type="scientific">Salinisphaera shabanensis E1L3A</name>
    <dbReference type="NCBI Taxonomy" id="1033802"/>
    <lineage>
        <taxon>Bacteria</taxon>
        <taxon>Pseudomonadati</taxon>
        <taxon>Pseudomonadota</taxon>
        <taxon>Gammaproteobacteria</taxon>
        <taxon>Salinisphaerales</taxon>
        <taxon>Salinisphaeraceae</taxon>
        <taxon>Salinisphaera</taxon>
    </lineage>
</organism>
<proteinExistence type="predicted"/>
<dbReference type="EMBL" id="AFNV02000015">
    <property type="protein sequence ID" value="ERJ18783.1"/>
    <property type="molecule type" value="Genomic_DNA"/>
</dbReference>
<evidence type="ECO:0000256" key="1">
    <source>
        <dbReference type="SAM" id="MobiDB-lite"/>
    </source>
</evidence>
<dbReference type="CDD" id="cd02219">
    <property type="entry name" value="cupin_YjlB-like"/>
    <property type="match status" value="1"/>
</dbReference>
<reference evidence="3 4" key="2">
    <citation type="journal article" date="2013" name="PLoS ONE">
        <title>INDIGO - INtegrated Data Warehouse of MIcrobial GenOmes with Examples from the Red Sea Extremophiles.</title>
        <authorList>
            <person name="Alam I."/>
            <person name="Antunes A."/>
            <person name="Kamau A.A."/>
            <person name="Ba Alawi W."/>
            <person name="Kalkatawi M."/>
            <person name="Stingl U."/>
            <person name="Bajic V.B."/>
        </authorList>
    </citation>
    <scope>NUCLEOTIDE SEQUENCE [LARGE SCALE GENOMIC DNA]</scope>
    <source>
        <strain evidence="3 4">E1L3A</strain>
    </source>
</reference>
<dbReference type="InterPro" id="IPR014710">
    <property type="entry name" value="RmlC-like_jellyroll"/>
</dbReference>
<feature type="compositionally biased region" description="Basic and acidic residues" evidence="1">
    <location>
        <begin position="17"/>
        <end position="28"/>
    </location>
</feature>
<dbReference type="AlphaFoldDB" id="U2FX24"/>
<dbReference type="Proteomes" id="UP000006242">
    <property type="component" value="Unassembled WGS sequence"/>
</dbReference>
<feature type="domain" description="Cupin type-2" evidence="2">
    <location>
        <begin position="73"/>
        <end position="127"/>
    </location>
</feature>
<dbReference type="RefSeq" id="WP_006914503.1">
    <property type="nucleotide sequence ID" value="NZ_AFNV02000015.1"/>
</dbReference>
<name>U2FX24_9GAMM</name>
<dbReference type="PIRSF" id="PIRSF019307">
    <property type="entry name" value="UCP019307"/>
    <property type="match status" value="1"/>
</dbReference>
<dbReference type="eggNOG" id="COG4297">
    <property type="taxonomic scope" value="Bacteria"/>
</dbReference>
<keyword evidence="4" id="KW-1185">Reference proteome</keyword>
<dbReference type="SUPFAM" id="SSF51182">
    <property type="entry name" value="RmlC-like cupins"/>
    <property type="match status" value="1"/>
</dbReference>
<evidence type="ECO:0000259" key="2">
    <source>
        <dbReference type="Pfam" id="PF07883"/>
    </source>
</evidence>
<dbReference type="Gene3D" id="2.60.120.10">
    <property type="entry name" value="Jelly Rolls"/>
    <property type="match status" value="1"/>
</dbReference>
<protein>
    <submittedName>
        <fullName evidence="3">Double-stranded beta helix domain-containing protein</fullName>
    </submittedName>
</protein>
<dbReference type="PANTHER" id="PTHR36448:SF2">
    <property type="entry name" value="CUPIN TYPE-1 DOMAIN-CONTAINING PROTEIN"/>
    <property type="match status" value="1"/>
</dbReference>
<accession>U2FX24</accession>
<comment type="caution">
    <text evidence="3">The sequence shown here is derived from an EMBL/GenBank/DDBJ whole genome shotgun (WGS) entry which is preliminary data.</text>
</comment>
<dbReference type="InterPro" id="IPR014500">
    <property type="entry name" value="UCP019307_cupin"/>
</dbReference>
<dbReference type="Pfam" id="PF07883">
    <property type="entry name" value="Cupin_2"/>
    <property type="match status" value="1"/>
</dbReference>
<dbReference type="InterPro" id="IPR047121">
    <property type="entry name" value="YjiB-like"/>
</dbReference>
<dbReference type="InterPro" id="IPR013096">
    <property type="entry name" value="Cupin_2"/>
</dbReference>
<dbReference type="OrthoDB" id="9791759at2"/>
<feature type="region of interest" description="Disordered" evidence="1">
    <location>
        <begin position="1"/>
        <end position="29"/>
    </location>
</feature>
<sequence length="182" mass="19629">MNDIDPTSPTPAPPSDAPERLSFEDDGRTPNSRYPVLCYRGLKTAQESSAEALEALFERNGWPPQWRGGVFDYHHYHARAHETLGVATGTATLILGGEDGRDIDIRAGDVLILPAGTGHCRRSASDDFQLVAAYPPSQQNWDLCRPGETDIATARATIEALANPDSDPVGGPGGALTAYWRD</sequence>